<dbReference type="Pfam" id="PF12172">
    <property type="entry name" value="zf-ChsH2"/>
    <property type="match status" value="1"/>
</dbReference>
<feature type="domain" description="ChsH2 C-terminal OB-fold" evidence="1">
    <location>
        <begin position="49"/>
        <end position="107"/>
    </location>
</feature>
<reference evidence="4" key="1">
    <citation type="journal article" date="2019" name="Int. J. Syst. Evol. Microbiol.">
        <title>The Global Catalogue of Microorganisms (GCM) 10K type strain sequencing project: providing services to taxonomists for standard genome sequencing and annotation.</title>
        <authorList>
            <consortium name="The Broad Institute Genomics Platform"/>
            <consortium name="The Broad Institute Genome Sequencing Center for Infectious Disease"/>
            <person name="Wu L."/>
            <person name="Ma J."/>
        </authorList>
    </citation>
    <scope>NUCLEOTIDE SEQUENCE [LARGE SCALE GENOMIC DNA]</scope>
    <source>
        <strain evidence="4">KCTC 42984</strain>
    </source>
</reference>
<sequence>MAARREQDFHWAAVDRGELVVQQCRQCAKLRHPPLPRCAACGSLDWHEHPLSGLGRIISWVILTHPGGKDAVRRTGILVELDEGIRVVSNLVDQENAAIGARVRVEFGEPGPQRLALFRTLAETPA</sequence>
<evidence type="ECO:0000313" key="3">
    <source>
        <dbReference type="EMBL" id="MFC3173297.1"/>
    </source>
</evidence>
<dbReference type="PANTHER" id="PTHR34075:SF5">
    <property type="entry name" value="BLR3430 PROTEIN"/>
    <property type="match status" value="1"/>
</dbReference>
<name>A0ABV7IMV6_9SPHN</name>
<dbReference type="EMBL" id="JBHRTQ010000003">
    <property type="protein sequence ID" value="MFC3173297.1"/>
    <property type="molecule type" value="Genomic_DNA"/>
</dbReference>
<evidence type="ECO:0000259" key="2">
    <source>
        <dbReference type="Pfam" id="PF12172"/>
    </source>
</evidence>
<organism evidence="3 4">
    <name type="scientific">Novosphingobium bradum</name>
    <dbReference type="NCBI Taxonomy" id="1737444"/>
    <lineage>
        <taxon>Bacteria</taxon>
        <taxon>Pseudomonadati</taxon>
        <taxon>Pseudomonadota</taxon>
        <taxon>Alphaproteobacteria</taxon>
        <taxon>Sphingomonadales</taxon>
        <taxon>Sphingomonadaceae</taxon>
        <taxon>Novosphingobium</taxon>
    </lineage>
</organism>
<dbReference type="Proteomes" id="UP001595604">
    <property type="component" value="Unassembled WGS sequence"/>
</dbReference>
<proteinExistence type="predicted"/>
<dbReference type="InterPro" id="IPR052513">
    <property type="entry name" value="Thioester_dehydratase-like"/>
</dbReference>
<dbReference type="PANTHER" id="PTHR34075">
    <property type="entry name" value="BLR3430 PROTEIN"/>
    <property type="match status" value="1"/>
</dbReference>
<comment type="caution">
    <text evidence="3">The sequence shown here is derived from an EMBL/GenBank/DDBJ whole genome shotgun (WGS) entry which is preliminary data.</text>
</comment>
<feature type="domain" description="ChsH2 rubredoxin-like zinc ribbon" evidence="2">
    <location>
        <begin position="11"/>
        <end position="46"/>
    </location>
</feature>
<dbReference type="InterPro" id="IPR012340">
    <property type="entry name" value="NA-bd_OB-fold"/>
</dbReference>
<protein>
    <submittedName>
        <fullName evidence="3">Zn-ribbon domain-containing OB-fold protein</fullName>
    </submittedName>
</protein>
<evidence type="ECO:0000259" key="1">
    <source>
        <dbReference type="Pfam" id="PF01796"/>
    </source>
</evidence>
<dbReference type="InterPro" id="IPR002878">
    <property type="entry name" value="ChsH2_C"/>
</dbReference>
<gene>
    <name evidence="3" type="ORF">ACFOD9_03420</name>
</gene>
<keyword evidence="4" id="KW-1185">Reference proteome</keyword>
<dbReference type="RefSeq" id="WP_379508678.1">
    <property type="nucleotide sequence ID" value="NZ_JBHRTQ010000003.1"/>
</dbReference>
<dbReference type="Pfam" id="PF01796">
    <property type="entry name" value="OB_ChsH2_C"/>
    <property type="match status" value="1"/>
</dbReference>
<evidence type="ECO:0000313" key="4">
    <source>
        <dbReference type="Proteomes" id="UP001595604"/>
    </source>
</evidence>
<accession>A0ABV7IMV6</accession>
<dbReference type="InterPro" id="IPR022002">
    <property type="entry name" value="ChsH2_Znr"/>
</dbReference>
<dbReference type="SUPFAM" id="SSF50249">
    <property type="entry name" value="Nucleic acid-binding proteins"/>
    <property type="match status" value="1"/>
</dbReference>